<dbReference type="InterPro" id="IPR011050">
    <property type="entry name" value="Pectin_lyase_fold/virulence"/>
</dbReference>
<evidence type="ECO:0000256" key="2">
    <source>
        <dbReference type="ARBA" id="ARBA00001913"/>
    </source>
</evidence>
<protein>
    <recommendedName>
        <fullName evidence="10">Pectate lyase</fullName>
        <ecNumber evidence="10">4.2.2.2</ecNumber>
    </recommendedName>
</protein>
<dbReference type="GO" id="GO:0005576">
    <property type="term" value="C:extracellular region"/>
    <property type="evidence" value="ECO:0007669"/>
    <property type="project" value="UniProtKB-SubCell"/>
</dbReference>
<dbReference type="Pfam" id="PF03211">
    <property type="entry name" value="Pectate_lyase"/>
    <property type="match status" value="1"/>
</dbReference>
<evidence type="ECO:0000256" key="8">
    <source>
        <dbReference type="ARBA" id="ARBA00023239"/>
    </source>
</evidence>
<organism evidence="11 12">
    <name type="scientific">Rhizoctonia solani</name>
    <dbReference type="NCBI Taxonomy" id="456999"/>
    <lineage>
        <taxon>Eukaryota</taxon>
        <taxon>Fungi</taxon>
        <taxon>Dikarya</taxon>
        <taxon>Basidiomycota</taxon>
        <taxon>Agaricomycotina</taxon>
        <taxon>Agaricomycetes</taxon>
        <taxon>Cantharellales</taxon>
        <taxon>Ceratobasidiaceae</taxon>
        <taxon>Rhizoctonia</taxon>
    </lineage>
</organism>
<dbReference type="PANTHER" id="PTHR33407">
    <property type="entry name" value="PECTATE LYASE F-RELATED"/>
    <property type="match status" value="1"/>
</dbReference>
<dbReference type="AlphaFoldDB" id="A0A8H3D0M7"/>
<evidence type="ECO:0000256" key="9">
    <source>
        <dbReference type="ARBA" id="ARBA00025679"/>
    </source>
</evidence>
<dbReference type="Gene3D" id="2.160.20.10">
    <property type="entry name" value="Single-stranded right-handed beta-helix, Pectin lyase-like"/>
    <property type="match status" value="1"/>
</dbReference>
<reference evidence="11" key="1">
    <citation type="submission" date="2021-01" db="EMBL/GenBank/DDBJ databases">
        <authorList>
            <person name="Kaushik A."/>
        </authorList>
    </citation>
    <scope>NUCLEOTIDE SEQUENCE</scope>
    <source>
        <strain evidence="11">Type strain: AG8-Rh-89/</strain>
    </source>
</reference>
<comment type="function">
    <text evidence="9 10">Pectinolytic enzyme consist of four classes of enzymes: pectin lyase, polygalacturonase, pectin methylesterase and rhamnogalacturonase. Among pectinolytic enzymes, pectin lyase is the most important in depolymerization of pectin, since it cleaves internal glycosidic bonds of highly methylated pectins. Favors pectate, the anion, over pectin, the methyl ester.</text>
</comment>
<dbReference type="GO" id="GO:0030570">
    <property type="term" value="F:pectate lyase activity"/>
    <property type="evidence" value="ECO:0007669"/>
    <property type="project" value="UniProtKB-UniRule"/>
</dbReference>
<keyword evidence="6" id="KW-0732">Signal</keyword>
<sequence>MFALNPGATISNVVIGAYQSEGINCLGLCTIDNAWSENVRKDAVTFLQRFGTSTITVDKVLQHSGSGVVKIDSFCVEDFGKLY</sequence>
<dbReference type="SUPFAM" id="SSF51126">
    <property type="entry name" value="Pectin lyase-like"/>
    <property type="match status" value="1"/>
</dbReference>
<dbReference type="InterPro" id="IPR012334">
    <property type="entry name" value="Pectin_lyas_fold"/>
</dbReference>
<comment type="similarity">
    <text evidence="4 10">Belongs to the polysaccharide lyase 3 family.</text>
</comment>
<dbReference type="PANTHER" id="PTHR33407:SF9">
    <property type="entry name" value="PECTATE LYASE F-RELATED"/>
    <property type="match status" value="1"/>
</dbReference>
<keyword evidence="7 10" id="KW-0106">Calcium</keyword>
<dbReference type="InterPro" id="IPR004898">
    <property type="entry name" value="Pectate_lyase_PlyH/PlyE-like"/>
</dbReference>
<evidence type="ECO:0000256" key="1">
    <source>
        <dbReference type="ARBA" id="ARBA00000695"/>
    </source>
</evidence>
<evidence type="ECO:0000256" key="3">
    <source>
        <dbReference type="ARBA" id="ARBA00004613"/>
    </source>
</evidence>
<evidence type="ECO:0000313" key="12">
    <source>
        <dbReference type="Proteomes" id="UP000663850"/>
    </source>
</evidence>
<evidence type="ECO:0000313" key="11">
    <source>
        <dbReference type="EMBL" id="CAE6505380.1"/>
    </source>
</evidence>
<dbReference type="GO" id="GO:0045490">
    <property type="term" value="P:pectin catabolic process"/>
    <property type="evidence" value="ECO:0007669"/>
    <property type="project" value="TreeGrafter"/>
</dbReference>
<evidence type="ECO:0000256" key="7">
    <source>
        <dbReference type="ARBA" id="ARBA00022837"/>
    </source>
</evidence>
<accession>A0A8H3D0M7</accession>
<dbReference type="Proteomes" id="UP000663850">
    <property type="component" value="Unassembled WGS sequence"/>
</dbReference>
<comment type="subcellular location">
    <subcellularLocation>
        <location evidence="3 10">Secreted</location>
    </subcellularLocation>
</comment>
<evidence type="ECO:0000256" key="5">
    <source>
        <dbReference type="ARBA" id="ARBA00022525"/>
    </source>
</evidence>
<gene>
    <name evidence="11" type="ORF">RDB_LOCUS100621</name>
</gene>
<keyword evidence="5 10" id="KW-0964">Secreted</keyword>
<comment type="catalytic activity">
    <reaction evidence="1 10">
        <text>Eliminative cleavage of (1-&gt;4)-alpha-D-galacturonan to give oligosaccharides with 4-deoxy-alpha-D-galact-4-enuronosyl groups at their non-reducing ends.</text>
        <dbReference type="EC" id="4.2.2.2"/>
    </reaction>
</comment>
<comment type="cofactor">
    <cofactor evidence="2 10">
        <name>Ca(2+)</name>
        <dbReference type="ChEBI" id="CHEBI:29108"/>
    </cofactor>
</comment>
<proteinExistence type="inferred from homology"/>
<evidence type="ECO:0000256" key="4">
    <source>
        <dbReference type="ARBA" id="ARBA00006463"/>
    </source>
</evidence>
<keyword evidence="8 10" id="KW-0456">Lyase</keyword>
<evidence type="ECO:0000256" key="6">
    <source>
        <dbReference type="ARBA" id="ARBA00022729"/>
    </source>
</evidence>
<evidence type="ECO:0000256" key="10">
    <source>
        <dbReference type="RuleBase" id="RU367009"/>
    </source>
</evidence>
<name>A0A8H3D0M7_9AGAM</name>
<comment type="caution">
    <text evidence="11">The sequence shown here is derived from an EMBL/GenBank/DDBJ whole genome shotgun (WGS) entry which is preliminary data.</text>
</comment>
<dbReference type="EMBL" id="CAJMWZ010005375">
    <property type="protein sequence ID" value="CAE6505380.1"/>
    <property type="molecule type" value="Genomic_DNA"/>
</dbReference>
<dbReference type="EC" id="4.2.2.2" evidence="10"/>